<dbReference type="RefSeq" id="WP_253877866.1">
    <property type="nucleotide sequence ID" value="NZ_BAABHM010000005.1"/>
</dbReference>
<evidence type="ECO:0000313" key="1">
    <source>
        <dbReference type="EMBL" id="GAA4692110.1"/>
    </source>
</evidence>
<gene>
    <name evidence="1" type="ORF">GCM10023198_08890</name>
</gene>
<name>A0ABP8WNQ6_9MICO</name>
<accession>A0ABP8WNQ6</accession>
<organism evidence="1 2">
    <name type="scientific">Promicromonospora umidemergens</name>
    <dbReference type="NCBI Taxonomy" id="629679"/>
    <lineage>
        <taxon>Bacteria</taxon>
        <taxon>Bacillati</taxon>
        <taxon>Actinomycetota</taxon>
        <taxon>Actinomycetes</taxon>
        <taxon>Micrococcales</taxon>
        <taxon>Promicromonosporaceae</taxon>
        <taxon>Promicromonospora</taxon>
    </lineage>
</organism>
<keyword evidence="2" id="KW-1185">Reference proteome</keyword>
<protein>
    <submittedName>
        <fullName evidence="1">Uncharacterized protein</fullName>
    </submittedName>
</protein>
<dbReference type="EMBL" id="BAABHM010000005">
    <property type="protein sequence ID" value="GAA4692110.1"/>
    <property type="molecule type" value="Genomic_DNA"/>
</dbReference>
<evidence type="ECO:0000313" key="2">
    <source>
        <dbReference type="Proteomes" id="UP001500843"/>
    </source>
</evidence>
<sequence>MGARTPQVREWVRLTDGAEGQIIARQSGTIRTARYVVLLDNGSTRGVSLDDIAERNV</sequence>
<dbReference type="Proteomes" id="UP001500843">
    <property type="component" value="Unassembled WGS sequence"/>
</dbReference>
<reference evidence="2" key="1">
    <citation type="journal article" date="2019" name="Int. J. Syst. Evol. Microbiol.">
        <title>The Global Catalogue of Microorganisms (GCM) 10K type strain sequencing project: providing services to taxonomists for standard genome sequencing and annotation.</title>
        <authorList>
            <consortium name="The Broad Institute Genomics Platform"/>
            <consortium name="The Broad Institute Genome Sequencing Center for Infectious Disease"/>
            <person name="Wu L."/>
            <person name="Ma J."/>
        </authorList>
    </citation>
    <scope>NUCLEOTIDE SEQUENCE [LARGE SCALE GENOMIC DNA]</scope>
    <source>
        <strain evidence="2">JCM 17975</strain>
    </source>
</reference>
<comment type="caution">
    <text evidence="1">The sequence shown here is derived from an EMBL/GenBank/DDBJ whole genome shotgun (WGS) entry which is preliminary data.</text>
</comment>
<proteinExistence type="predicted"/>